<dbReference type="Pfam" id="PF01484">
    <property type="entry name" value="Col_cuticle_N"/>
    <property type="match status" value="1"/>
</dbReference>
<dbReference type="GO" id="GO:0007076">
    <property type="term" value="P:mitotic chromosome condensation"/>
    <property type="evidence" value="ECO:0007669"/>
    <property type="project" value="InterPro"/>
</dbReference>
<evidence type="ECO:0000256" key="10">
    <source>
        <dbReference type="SAM" id="MobiDB-lite"/>
    </source>
</evidence>
<feature type="compositionally biased region" description="Polar residues" evidence="10">
    <location>
        <begin position="1450"/>
        <end position="1464"/>
    </location>
</feature>
<accession>A0A0V1MB67</accession>
<feature type="compositionally biased region" description="Low complexity" evidence="10">
    <location>
        <begin position="1282"/>
        <end position="1295"/>
    </location>
</feature>
<evidence type="ECO:0000259" key="12">
    <source>
        <dbReference type="SMART" id="SM01088"/>
    </source>
</evidence>
<reference evidence="13 14" key="1">
    <citation type="submission" date="2015-01" db="EMBL/GenBank/DDBJ databases">
        <title>Evolution of Trichinella species and genotypes.</title>
        <authorList>
            <person name="Korhonen P.K."/>
            <person name="Edoardo P."/>
            <person name="Giuseppe L.R."/>
            <person name="Gasser R.B."/>
        </authorList>
    </citation>
    <scope>NUCLEOTIDE SEQUENCE [LARGE SCALE GENOMIC DNA]</scope>
    <source>
        <strain evidence="13">ISS1980</strain>
    </source>
</reference>
<dbReference type="GO" id="GO:0005737">
    <property type="term" value="C:cytoplasm"/>
    <property type="evidence" value="ECO:0007669"/>
    <property type="project" value="TreeGrafter"/>
</dbReference>
<dbReference type="GO" id="GO:0000793">
    <property type="term" value="C:condensed chromosome"/>
    <property type="evidence" value="ECO:0007669"/>
    <property type="project" value="TreeGrafter"/>
</dbReference>
<dbReference type="PANTHER" id="PTHR14418">
    <property type="entry name" value="CONDENSIN COMPLEX SUBUNIT 3-RELATED"/>
    <property type="match status" value="1"/>
</dbReference>
<feature type="compositionally biased region" description="Pro residues" evidence="10">
    <location>
        <begin position="1211"/>
        <end position="1227"/>
    </location>
</feature>
<keyword evidence="11" id="KW-0732">Signal</keyword>
<keyword evidence="6" id="KW-0498">Mitosis</keyword>
<protein>
    <submittedName>
        <fullName evidence="13">Putative cuticle collagen</fullName>
    </submittedName>
</protein>
<dbReference type="InterPro" id="IPR008160">
    <property type="entry name" value="Collagen"/>
</dbReference>
<keyword evidence="8" id="KW-0131">Cell cycle</keyword>
<evidence type="ECO:0000313" key="14">
    <source>
        <dbReference type="Proteomes" id="UP000054843"/>
    </source>
</evidence>
<evidence type="ECO:0000256" key="2">
    <source>
        <dbReference type="ARBA" id="ARBA00006533"/>
    </source>
</evidence>
<dbReference type="GO" id="GO:0000796">
    <property type="term" value="C:condensin complex"/>
    <property type="evidence" value="ECO:0007669"/>
    <property type="project" value="InterPro"/>
</dbReference>
<dbReference type="InterPro" id="IPR027165">
    <property type="entry name" value="CND3"/>
</dbReference>
<keyword evidence="3" id="KW-0158">Chromosome</keyword>
<evidence type="ECO:0000256" key="1">
    <source>
        <dbReference type="ARBA" id="ARBA00004286"/>
    </source>
</evidence>
<feature type="signal peptide" evidence="11">
    <location>
        <begin position="1"/>
        <end position="22"/>
    </location>
</feature>
<evidence type="ECO:0000256" key="5">
    <source>
        <dbReference type="ARBA" id="ARBA00022737"/>
    </source>
</evidence>
<comment type="similarity">
    <text evidence="2">Belongs to the CND3 (condensin subunit 3) family.</text>
</comment>
<feature type="region of interest" description="Disordered" evidence="10">
    <location>
        <begin position="1211"/>
        <end position="1345"/>
    </location>
</feature>
<dbReference type="PANTHER" id="PTHR14418:SF5">
    <property type="entry name" value="CONDENSIN COMPLEX SUBUNIT 3"/>
    <property type="match status" value="1"/>
</dbReference>
<feature type="domain" description="Nematode cuticle collagen N-terminal" evidence="12">
    <location>
        <begin position="1080"/>
        <end position="1132"/>
    </location>
</feature>
<dbReference type="Pfam" id="PF12719">
    <property type="entry name" value="Cnd3"/>
    <property type="match status" value="1"/>
</dbReference>
<dbReference type="Pfam" id="PF01391">
    <property type="entry name" value="Collagen"/>
    <property type="match status" value="2"/>
</dbReference>
<dbReference type="GO" id="GO:0042302">
    <property type="term" value="F:structural constituent of cuticle"/>
    <property type="evidence" value="ECO:0007669"/>
    <property type="project" value="InterPro"/>
</dbReference>
<keyword evidence="5" id="KW-0677">Repeat</keyword>
<comment type="caution">
    <text evidence="13">The sequence shown here is derived from an EMBL/GenBank/DDBJ whole genome shotgun (WGS) entry which is preliminary data.</text>
</comment>
<dbReference type="GO" id="GO:0051301">
    <property type="term" value="P:cell division"/>
    <property type="evidence" value="ECO:0007669"/>
    <property type="project" value="UniProtKB-KW"/>
</dbReference>
<evidence type="ECO:0000256" key="9">
    <source>
        <dbReference type="SAM" id="Coils"/>
    </source>
</evidence>
<keyword evidence="4" id="KW-0132">Cell division</keyword>
<dbReference type="EMBL" id="JYDO01000146">
    <property type="protein sequence ID" value="KRZ69073.1"/>
    <property type="molecule type" value="Genomic_DNA"/>
</dbReference>
<proteinExistence type="inferred from homology"/>
<dbReference type="InterPro" id="IPR011989">
    <property type="entry name" value="ARM-like"/>
</dbReference>
<feature type="chain" id="PRO_5006882376" evidence="11">
    <location>
        <begin position="23"/>
        <end position="1523"/>
    </location>
</feature>
<dbReference type="Proteomes" id="UP000054843">
    <property type="component" value="Unassembled WGS sequence"/>
</dbReference>
<feature type="coiled-coil region" evidence="9">
    <location>
        <begin position="372"/>
        <end position="399"/>
    </location>
</feature>
<evidence type="ECO:0000256" key="3">
    <source>
        <dbReference type="ARBA" id="ARBA00022454"/>
    </source>
</evidence>
<feature type="compositionally biased region" description="Pro residues" evidence="10">
    <location>
        <begin position="1316"/>
        <end position="1342"/>
    </location>
</feature>
<organism evidence="13 14">
    <name type="scientific">Trichinella papuae</name>
    <dbReference type="NCBI Taxonomy" id="268474"/>
    <lineage>
        <taxon>Eukaryota</taxon>
        <taxon>Metazoa</taxon>
        <taxon>Ecdysozoa</taxon>
        <taxon>Nematoda</taxon>
        <taxon>Enoplea</taxon>
        <taxon>Dorylaimia</taxon>
        <taxon>Trichinellida</taxon>
        <taxon>Trichinellidae</taxon>
        <taxon>Trichinella</taxon>
    </lineage>
</organism>
<evidence type="ECO:0000256" key="7">
    <source>
        <dbReference type="ARBA" id="ARBA00023067"/>
    </source>
</evidence>
<keyword evidence="14" id="KW-1185">Reference proteome</keyword>
<sequence length="1523" mass="170483">MSNKKFLLLFVFLTTQPIWVFSIGEDLLNSKTLLGLAGGFTSMFKKFPRQEIEVDKVLGKWFQMYRAAVNLDQFQSTMYCHSEKTKLWGKMAFRSLKHFERHPKMDQFTPSRIRANIGCLQKIISTQDIFVFDVGPIVNNSYEYIIITDANRISLSVYARDPAMFHKMYDAQVTDVLNKGGFGGYSFWNRPVAIYQGLDCVYTEEKEIFIRRSLKQAIQDKSTEASPILNSARQLFAPTMGRKKSTQLNSHSVKEEAMLNRLKKLFNQAKVKSPPSVSRHLATCFYELFLQYENELFIKCMRNLLLIPLRVKEEFPSVSYVLCEVAKWMVQLYKNNKEPIKEKEFFVEILKFMLQSMKVRNKALRFRSCEFIGNLLNEMADEEIELQDFEDIFEDLLKTLFLKTIDCCGRVRLAAIRPIAKLQQPQDENCRAVGALVFLMKRDRMIEIRCQALKNIAVTKRTLPDLLERTRDIHPVMRLLAFKFIVKNIPPKFLTIKQRVLILEQGLNDKIESIREYCESTLLFEWLKCFDNNMPNMLLRLNVIGNASICQKLLTAYFKRLGIPKVLENFNIMSDEKLPKELNCENVFYWRALVQYIRKVTDIPLLESERDFYIDEILPTTTELAKYFKNFVVKMLQELEEHYLQSSSAEPEVEVHPPLSQGRYISVTDSGGCMQVEVDERNEPCSTTQFNGIHNYFANSATNTYGSPLYGSHENLKSSGQKLSSSLETVLKNDFIATQLIELLDLVDLSELAGREKLIDALQLLIRDIRDRYSMLTKLIPLYFRVVGSTSRACNWITSYIMEQYPLHDLQERQCFTFAGSLSSSMILKCLYIFIETVGLLKSPRMFTPALQQLLTTLIYPSLEHPDYIIRGRAMKAMGAVSVLNKKYYETHFLMFFKAIRSDHSIVRMEALRGIFDLLVWYGPEMISQVKSNQRVGFLEDVVTTLFNVFDDQDNDVTMVLVQGFGKLLLHDRLSSTLLVKKIITLWFDCSIPENGELRKNVIAEAFLSIVNHFDHNVMKLGSVTIEEVMYFLLKLTSLTQVVAHAVGKTLDDQLSPGTQVTVVNLPTMDCETRDKAYKLVTYAASAFSVVAILSVCITFPMVYNYVQHIQAVGREDLRNCKSSAMDILADIKLRMVEPAANLSMTAGHLGSRGIVKRQAIVPCKGCCLPGLPGPPGIPGKNGMPGAPGLPGAPGFPGMPPLELCIEPIPPPCEPCPQGPPGPPGPDGTPGSPGSRGPNGMDGKYGLPGPHGPPGPPGSPGEPGKDGEAGDPGLPAISMPSTPGDPGPTGEVGTPGLPGPPGPAGERGEAGFPGIKGPPGPSGEPGPDGPPGKQGPPGPEGPPGEKGICPKYCALDGGELNAHNKLAVKILNELIDVPEHIYCRALCKLLPELYLKENVSREELILIQELCYKAELALTNKQCVNYVTKLVDKIQDLLARMPTSEDEMSGSVTSDSQTHHSSAQADLIGPSLQVDIQVRKDGKSTTTDNNNANKSDVEMEDVDADVDFDAMRETLNDQNDPND</sequence>
<keyword evidence="9" id="KW-0175">Coiled coil</keyword>
<dbReference type="InterPro" id="IPR016024">
    <property type="entry name" value="ARM-type_fold"/>
</dbReference>
<keyword evidence="13" id="KW-0176">Collagen</keyword>
<dbReference type="OrthoDB" id="565904at2759"/>
<evidence type="ECO:0000256" key="6">
    <source>
        <dbReference type="ARBA" id="ARBA00022776"/>
    </source>
</evidence>
<name>A0A0V1MB67_9BILA</name>
<feature type="compositionally biased region" description="Low complexity" evidence="10">
    <location>
        <begin position="1229"/>
        <end position="1248"/>
    </location>
</feature>
<feature type="region of interest" description="Disordered" evidence="10">
    <location>
        <begin position="1445"/>
        <end position="1466"/>
    </location>
</feature>
<feature type="compositionally biased region" description="Polar residues" evidence="10">
    <location>
        <begin position="1484"/>
        <end position="1494"/>
    </location>
</feature>
<dbReference type="GO" id="GO:0005581">
    <property type="term" value="C:collagen trimer"/>
    <property type="evidence" value="ECO:0007669"/>
    <property type="project" value="UniProtKB-KW"/>
</dbReference>
<evidence type="ECO:0000256" key="4">
    <source>
        <dbReference type="ARBA" id="ARBA00022618"/>
    </source>
</evidence>
<feature type="region of interest" description="Disordered" evidence="10">
    <location>
        <begin position="1480"/>
        <end position="1523"/>
    </location>
</feature>
<dbReference type="SUPFAM" id="SSF48371">
    <property type="entry name" value="ARM repeat"/>
    <property type="match status" value="1"/>
</dbReference>
<evidence type="ECO:0000256" key="8">
    <source>
        <dbReference type="ARBA" id="ARBA00023306"/>
    </source>
</evidence>
<dbReference type="Gene3D" id="1.25.10.10">
    <property type="entry name" value="Leucine-rich Repeat Variant"/>
    <property type="match status" value="2"/>
</dbReference>
<feature type="compositionally biased region" description="Acidic residues" evidence="10">
    <location>
        <begin position="1498"/>
        <end position="1508"/>
    </location>
</feature>
<evidence type="ECO:0000313" key="13">
    <source>
        <dbReference type="EMBL" id="KRZ69073.1"/>
    </source>
</evidence>
<comment type="subcellular location">
    <subcellularLocation>
        <location evidence="1">Chromosome</location>
    </subcellularLocation>
</comment>
<gene>
    <name evidence="13" type="primary">ncapg</name>
    <name evidence="13" type="ORF">T10_1682</name>
</gene>
<evidence type="ECO:0000256" key="11">
    <source>
        <dbReference type="SAM" id="SignalP"/>
    </source>
</evidence>
<keyword evidence="7" id="KW-0226">DNA condensation</keyword>
<feature type="compositionally biased region" description="Pro residues" evidence="10">
    <location>
        <begin position="1250"/>
        <end position="1260"/>
    </location>
</feature>
<dbReference type="SMART" id="SM01088">
    <property type="entry name" value="Col_cuticle_N"/>
    <property type="match status" value="1"/>
</dbReference>
<dbReference type="InterPro" id="IPR002486">
    <property type="entry name" value="Col_cuticle_N"/>
</dbReference>
<dbReference type="InterPro" id="IPR025977">
    <property type="entry name" value="Cnd3_C"/>
</dbReference>
<dbReference type="STRING" id="268474.A0A0V1MB67"/>